<evidence type="ECO:0000313" key="1">
    <source>
        <dbReference type="EMBL" id="KAK0505533.1"/>
    </source>
</evidence>
<sequence length="202" mass="21792">MTLSGPPAFLWHSEPGQKVCLCRDGSVSVIPYGDEKAIYKAWSYCTPGRHFGTYRGVRVAGRFSFFTELPTNAVAPLLIRSRLTTSSPISPSSSLVPPPHILSSSYISTARLPTSYVSSLILRNWTGLVPNLGGGQNTESLGEFPCPCWSKFPQGHVRKSVLSAPRLSLVGMPNMCVPILVAPEISGMTDHRPASEGECLST</sequence>
<name>A0AA39QM82_9AGAR</name>
<proteinExistence type="predicted"/>
<protein>
    <submittedName>
        <fullName evidence="1">Uncharacterized protein</fullName>
    </submittedName>
</protein>
<comment type="caution">
    <text evidence="1">The sequence shown here is derived from an EMBL/GenBank/DDBJ whole genome shotgun (WGS) entry which is preliminary data.</text>
</comment>
<reference evidence="1" key="1">
    <citation type="submission" date="2023-06" db="EMBL/GenBank/DDBJ databases">
        <authorList>
            <consortium name="Lawrence Berkeley National Laboratory"/>
            <person name="Ahrendt S."/>
            <person name="Sahu N."/>
            <person name="Indic B."/>
            <person name="Wong-Bajracharya J."/>
            <person name="Merenyi Z."/>
            <person name="Ke H.-M."/>
            <person name="Monk M."/>
            <person name="Kocsube S."/>
            <person name="Drula E."/>
            <person name="Lipzen A."/>
            <person name="Balint B."/>
            <person name="Henrissat B."/>
            <person name="Andreopoulos B."/>
            <person name="Martin F.M."/>
            <person name="Harder C.B."/>
            <person name="Rigling D."/>
            <person name="Ford K.L."/>
            <person name="Foster G.D."/>
            <person name="Pangilinan J."/>
            <person name="Papanicolaou A."/>
            <person name="Barry K."/>
            <person name="LaButti K."/>
            <person name="Viragh M."/>
            <person name="Koriabine M."/>
            <person name="Yan M."/>
            <person name="Riley R."/>
            <person name="Champramary S."/>
            <person name="Plett K.L."/>
            <person name="Tsai I.J."/>
            <person name="Slot J."/>
            <person name="Sipos G."/>
            <person name="Plett J."/>
            <person name="Nagy L.G."/>
            <person name="Grigoriev I.V."/>
        </authorList>
    </citation>
    <scope>NUCLEOTIDE SEQUENCE</scope>
    <source>
        <strain evidence="1">HWK02</strain>
    </source>
</reference>
<organism evidence="1 2">
    <name type="scientific">Armillaria luteobubalina</name>
    <dbReference type="NCBI Taxonomy" id="153913"/>
    <lineage>
        <taxon>Eukaryota</taxon>
        <taxon>Fungi</taxon>
        <taxon>Dikarya</taxon>
        <taxon>Basidiomycota</taxon>
        <taxon>Agaricomycotina</taxon>
        <taxon>Agaricomycetes</taxon>
        <taxon>Agaricomycetidae</taxon>
        <taxon>Agaricales</taxon>
        <taxon>Marasmiineae</taxon>
        <taxon>Physalacriaceae</taxon>
        <taxon>Armillaria</taxon>
    </lineage>
</organism>
<dbReference type="Proteomes" id="UP001175228">
    <property type="component" value="Unassembled WGS sequence"/>
</dbReference>
<gene>
    <name evidence="1" type="ORF">EDD18DRAFT_339150</name>
</gene>
<accession>A0AA39QM82</accession>
<keyword evidence="2" id="KW-1185">Reference proteome</keyword>
<dbReference type="EMBL" id="JAUEPU010000002">
    <property type="protein sequence ID" value="KAK0505533.1"/>
    <property type="molecule type" value="Genomic_DNA"/>
</dbReference>
<dbReference type="AlphaFoldDB" id="A0AA39QM82"/>
<evidence type="ECO:0000313" key="2">
    <source>
        <dbReference type="Proteomes" id="UP001175228"/>
    </source>
</evidence>